<evidence type="ECO:0000313" key="1">
    <source>
        <dbReference type="EMBL" id="OAR02777.1"/>
    </source>
</evidence>
<name>A0A179IJD2_CORDF</name>
<comment type="caution">
    <text evidence="1">The sequence shown here is derived from an EMBL/GenBank/DDBJ whole genome shotgun (WGS) entry which is preliminary data.</text>
</comment>
<dbReference type="EMBL" id="LUKN01000515">
    <property type="protein sequence ID" value="OAR02777.1"/>
    <property type="molecule type" value="Genomic_DNA"/>
</dbReference>
<reference evidence="1 2" key="1">
    <citation type="submission" date="2016-03" db="EMBL/GenBank/DDBJ databases">
        <title>Fine-scale spatial genetic structure of a fungal parasite of coffee scale insects.</title>
        <authorList>
            <person name="Jackson D."/>
            <person name="Zemenick K.A."/>
            <person name="Malloure B."/>
            <person name="Quandt C.A."/>
            <person name="James T.Y."/>
        </authorList>
    </citation>
    <scope>NUCLEOTIDE SEQUENCE [LARGE SCALE GENOMIC DNA]</scope>
    <source>
        <strain evidence="1 2">UM487</strain>
    </source>
</reference>
<protein>
    <submittedName>
        <fullName evidence="1">Uncharacterized protein</fullName>
    </submittedName>
</protein>
<accession>A0A179IJD2</accession>
<evidence type="ECO:0000313" key="2">
    <source>
        <dbReference type="Proteomes" id="UP000243081"/>
    </source>
</evidence>
<dbReference type="OrthoDB" id="4468425at2759"/>
<sequence>MSSFSTADGAAQLVEAVKLFLDTASSTQIDSLLDRLRPYRTETRQFWTAEGTIEYKDTLVIEGLMDFGGSQPFGFSALLDSGSTAKESTESSASQYASTQGAQLPDPSSSTNYALGVVAPEHGLDVADSLSLGGFQGLLCDSVSSQGTFAEDVFDTAVDAVTAVTADNNIGMAHFSQSTLSGTLPYWLNSSGDSAQPPANSTDATLTEDLVGVKKRNAGESRGLQLSFVNCIREDVVPFLIQNVGQWSEEGLWHEELPSDQLATPSEGGLVHVYSCICRFDSRKEKDTIRSRAAMVILHAKYDALVTEKPPEQQLCIEGARRGRGYASVMVDRLLRSIHPGWETANKEQKAELRAKFHERKRYGKRWSVLASQLGYGILFLASSKLAAAV</sequence>
<keyword evidence="2" id="KW-1185">Reference proteome</keyword>
<dbReference type="Proteomes" id="UP000243081">
    <property type="component" value="Unassembled WGS sequence"/>
</dbReference>
<gene>
    <name evidence="1" type="ORF">LLEC1_02918</name>
</gene>
<proteinExistence type="predicted"/>
<dbReference type="AlphaFoldDB" id="A0A179IJD2"/>
<organism evidence="1 2">
    <name type="scientific">Cordyceps confragosa</name>
    <name type="common">Lecanicillium lecanii</name>
    <dbReference type="NCBI Taxonomy" id="2714763"/>
    <lineage>
        <taxon>Eukaryota</taxon>
        <taxon>Fungi</taxon>
        <taxon>Dikarya</taxon>
        <taxon>Ascomycota</taxon>
        <taxon>Pezizomycotina</taxon>
        <taxon>Sordariomycetes</taxon>
        <taxon>Hypocreomycetidae</taxon>
        <taxon>Hypocreales</taxon>
        <taxon>Cordycipitaceae</taxon>
        <taxon>Akanthomyces</taxon>
    </lineage>
</organism>